<evidence type="ECO:0000256" key="6">
    <source>
        <dbReference type="ARBA" id="ARBA00022722"/>
    </source>
</evidence>
<dbReference type="RefSeq" id="XP_068356730.1">
    <property type="nucleotide sequence ID" value="XM_068506485.1"/>
</dbReference>
<feature type="domain" description="tRNase Z endonuclease" evidence="11">
    <location>
        <begin position="6"/>
        <end position="64"/>
    </location>
</feature>
<dbReference type="GeneID" id="94841189"/>
<evidence type="ECO:0000256" key="9">
    <source>
        <dbReference type="ARBA" id="ARBA00022801"/>
    </source>
</evidence>
<keyword evidence="13" id="KW-1185">Reference proteome</keyword>
<dbReference type="InterPro" id="IPR036866">
    <property type="entry name" value="RibonucZ/Hydroxyglut_hydro"/>
</dbReference>
<dbReference type="GO" id="GO:0042781">
    <property type="term" value="F:3'-tRNA processing endoribonuclease activity"/>
    <property type="evidence" value="ECO:0007669"/>
    <property type="project" value="UniProtKB-EC"/>
</dbReference>
<comment type="similarity">
    <text evidence="3">Belongs to the RNase Z family.</text>
</comment>
<dbReference type="EMBL" id="MLAK01000821">
    <property type="protein sequence ID" value="OHT03594.1"/>
    <property type="molecule type" value="Genomic_DNA"/>
</dbReference>
<comment type="caution">
    <text evidence="12">The sequence shown here is derived from an EMBL/GenBank/DDBJ whole genome shotgun (WGS) entry which is preliminary data.</text>
</comment>
<evidence type="ECO:0000256" key="5">
    <source>
        <dbReference type="ARBA" id="ARBA00022694"/>
    </source>
</evidence>
<dbReference type="PANTHER" id="PTHR12553">
    <property type="entry name" value="ZINC PHOSPHODIESTERASE ELAC PROTEIN 2"/>
    <property type="match status" value="1"/>
</dbReference>
<sequence length="647" mass="73964">MKLLHVLSGRTPDTHPMILLNIEEHYYLINAPDGAERIFLDMNISIPRLEKILLTSCHSSSIAGFFAVTIAYEASSTSISQSKRACVMGPESLIDIYKNSSYCHNFGVPLPNLSESFDDGNISVKLHKLVNSVFYEIKFCDEPGHFLPSKAKQLGVKPGPDFKKLTNGEDIILSDEKKVTLNDCISETVEGEILAVIDCKTEDDVNMLIEYDMNPKIKTIIHLTKPELMNTQEYYDKFFKDDKTFTNLTFYDDKENVLFNQVALIHQKYVQMMNNCLYPISSFENHLERNGNLINLKSGDSFVFAPNKKRGLVCKKVKNENRNENNTNMCGNVEKNVLLSEIKSFAVTFLGTGAKKLTIMRNPAGILIHTKFGFIVLDAGEGFTGQLYRKFGKESGDYILQNIIAIWVSHQHIDHYFGLHQLLDKRQEILNQLKNENGNENHNNTKIPFISDVDLIKEVKSYERNNYILNKIPDDKICSEQTKYYDIDYCNFDEPQNKKIELFNGKIKMESVEVMHMIYSKGIKITIDNQYFIGYSGDRSLEDNFVESVGTVDFLIHEATFTQNFVDKMHKKRHSTIEGAIETGKKMNAKFIALTHISNRYDGKFISVEEENAFVAFDFLTVTLENCQNIIPLIKSAQTEIFQPINE</sequence>
<dbReference type="GO" id="GO:0046872">
    <property type="term" value="F:metal ion binding"/>
    <property type="evidence" value="ECO:0007669"/>
    <property type="project" value="UniProtKB-KW"/>
</dbReference>
<dbReference type="EC" id="3.1.26.11" evidence="4"/>
<dbReference type="InterPro" id="IPR027794">
    <property type="entry name" value="tRNase_Z_dom"/>
</dbReference>
<evidence type="ECO:0000256" key="7">
    <source>
        <dbReference type="ARBA" id="ARBA00022723"/>
    </source>
</evidence>
<evidence type="ECO:0000256" key="8">
    <source>
        <dbReference type="ARBA" id="ARBA00022759"/>
    </source>
</evidence>
<keyword evidence="5" id="KW-0819">tRNA processing</keyword>
<evidence type="ECO:0000256" key="2">
    <source>
        <dbReference type="ARBA" id="ARBA00001947"/>
    </source>
</evidence>
<dbReference type="InterPro" id="IPR047151">
    <property type="entry name" value="RNZ2-like"/>
</dbReference>
<keyword evidence="7" id="KW-0479">Metal-binding</keyword>
<dbReference type="Pfam" id="PF13691">
    <property type="entry name" value="Lactamase_B_4"/>
    <property type="match status" value="1"/>
</dbReference>
<evidence type="ECO:0000256" key="3">
    <source>
        <dbReference type="ARBA" id="ARBA00007823"/>
    </source>
</evidence>
<dbReference type="GO" id="GO:0005739">
    <property type="term" value="C:mitochondrion"/>
    <property type="evidence" value="ECO:0007669"/>
    <property type="project" value="TreeGrafter"/>
</dbReference>
<protein>
    <recommendedName>
        <fullName evidence="4">ribonuclease Z</fullName>
        <ecNumber evidence="4">3.1.26.11</ecNumber>
    </recommendedName>
</protein>
<keyword evidence="8" id="KW-0255">Endonuclease</keyword>
<evidence type="ECO:0000256" key="10">
    <source>
        <dbReference type="ARBA" id="ARBA00022833"/>
    </source>
</evidence>
<dbReference type="Proteomes" id="UP000179807">
    <property type="component" value="Unassembled WGS sequence"/>
</dbReference>
<comment type="cofactor">
    <cofactor evidence="2">
        <name>Zn(2+)</name>
        <dbReference type="ChEBI" id="CHEBI:29105"/>
    </cofactor>
</comment>
<keyword evidence="10" id="KW-0862">Zinc</keyword>
<comment type="catalytic activity">
    <reaction evidence="1">
        <text>Endonucleolytic cleavage of RNA, removing extra 3' nucleotides from tRNA precursor, generating 3' termini of tRNAs. A 3'-hydroxy group is left at the tRNA terminus and a 5'-phosphoryl group is left at the trailer molecule.</text>
        <dbReference type="EC" id="3.1.26.11"/>
    </reaction>
</comment>
<keyword evidence="9" id="KW-0378">Hydrolase</keyword>
<dbReference type="OrthoDB" id="527344at2759"/>
<dbReference type="SUPFAM" id="SSF56281">
    <property type="entry name" value="Metallo-hydrolase/oxidoreductase"/>
    <property type="match status" value="2"/>
</dbReference>
<evidence type="ECO:0000256" key="4">
    <source>
        <dbReference type="ARBA" id="ARBA00012477"/>
    </source>
</evidence>
<proteinExistence type="inferred from homology"/>
<evidence type="ECO:0000259" key="11">
    <source>
        <dbReference type="Pfam" id="PF13691"/>
    </source>
</evidence>
<evidence type="ECO:0000313" key="12">
    <source>
        <dbReference type="EMBL" id="OHT03594.1"/>
    </source>
</evidence>
<dbReference type="AlphaFoldDB" id="A0A1J4JY28"/>
<reference evidence="12" key="1">
    <citation type="submission" date="2016-10" db="EMBL/GenBank/DDBJ databases">
        <authorList>
            <person name="Benchimol M."/>
            <person name="Almeida L.G."/>
            <person name="Vasconcelos A.T."/>
            <person name="Perreira-Neves A."/>
            <person name="Rosa I.A."/>
            <person name="Tasca T."/>
            <person name="Bogo M.R."/>
            <person name="de Souza W."/>
        </authorList>
    </citation>
    <scope>NUCLEOTIDE SEQUENCE [LARGE SCALE GENOMIC DNA]</scope>
    <source>
        <strain evidence="12">K</strain>
    </source>
</reference>
<organism evidence="12 13">
    <name type="scientific">Tritrichomonas foetus</name>
    <dbReference type="NCBI Taxonomy" id="1144522"/>
    <lineage>
        <taxon>Eukaryota</taxon>
        <taxon>Metamonada</taxon>
        <taxon>Parabasalia</taxon>
        <taxon>Tritrichomonadida</taxon>
        <taxon>Tritrichomonadidae</taxon>
        <taxon>Tritrichomonas</taxon>
    </lineage>
</organism>
<dbReference type="PANTHER" id="PTHR12553:SF49">
    <property type="entry name" value="ZINC PHOSPHODIESTERASE ELAC PROTEIN 2"/>
    <property type="match status" value="1"/>
</dbReference>
<name>A0A1J4JY28_9EUKA</name>
<evidence type="ECO:0000256" key="1">
    <source>
        <dbReference type="ARBA" id="ARBA00000402"/>
    </source>
</evidence>
<dbReference type="VEuPathDB" id="TrichDB:TRFO_28960"/>
<evidence type="ECO:0000313" key="13">
    <source>
        <dbReference type="Proteomes" id="UP000179807"/>
    </source>
</evidence>
<gene>
    <name evidence="12" type="ORF">TRFO_28960</name>
</gene>
<keyword evidence="6" id="KW-0540">Nuclease</keyword>
<dbReference type="GO" id="GO:1990180">
    <property type="term" value="P:mitochondrial tRNA 3'-end processing"/>
    <property type="evidence" value="ECO:0007669"/>
    <property type="project" value="TreeGrafter"/>
</dbReference>
<accession>A0A1J4JY28</accession>
<dbReference type="Gene3D" id="3.60.15.10">
    <property type="entry name" value="Ribonuclease Z/Hydroxyacylglutathione hydrolase-like"/>
    <property type="match status" value="2"/>
</dbReference>